<feature type="region of interest" description="Disordered" evidence="1">
    <location>
        <begin position="114"/>
        <end position="144"/>
    </location>
</feature>
<reference evidence="2" key="1">
    <citation type="submission" date="2022-07" db="EMBL/GenBank/DDBJ databases">
        <title>Genome Sequence of Agrocybe chaxingu.</title>
        <authorList>
            <person name="Buettner E."/>
        </authorList>
    </citation>
    <scope>NUCLEOTIDE SEQUENCE</scope>
    <source>
        <strain evidence="2">MP-N11</strain>
    </source>
</reference>
<protein>
    <submittedName>
        <fullName evidence="2">Uncharacterized protein</fullName>
    </submittedName>
</protein>
<evidence type="ECO:0000313" key="3">
    <source>
        <dbReference type="Proteomes" id="UP001148786"/>
    </source>
</evidence>
<evidence type="ECO:0000313" key="2">
    <source>
        <dbReference type="EMBL" id="KAJ3511585.1"/>
    </source>
</evidence>
<name>A0A9W8MWX2_9AGAR</name>
<comment type="caution">
    <text evidence="2">The sequence shown here is derived from an EMBL/GenBank/DDBJ whole genome shotgun (WGS) entry which is preliminary data.</text>
</comment>
<feature type="compositionally biased region" description="Basic and acidic residues" evidence="1">
    <location>
        <begin position="121"/>
        <end position="132"/>
    </location>
</feature>
<accession>A0A9W8MWX2</accession>
<evidence type="ECO:0000256" key="1">
    <source>
        <dbReference type="SAM" id="MobiDB-lite"/>
    </source>
</evidence>
<dbReference type="OrthoDB" id="6500128at2759"/>
<dbReference type="EMBL" id="JANKHO010000318">
    <property type="protein sequence ID" value="KAJ3511585.1"/>
    <property type="molecule type" value="Genomic_DNA"/>
</dbReference>
<gene>
    <name evidence="2" type="ORF">NLJ89_g4011</name>
</gene>
<dbReference type="InterPro" id="IPR027417">
    <property type="entry name" value="P-loop_NTPase"/>
</dbReference>
<proteinExistence type="predicted"/>
<sequence>MVFIDLSAAKARVKLARAIYSPAEIILLDYPPSRSSWIVERCFKADLIKGRTVLLVVSFRFLDNIVNRRQAHNISLASPIADFMVSVGTDGNVRSQGPGVSLALKNDPILASEGGQASTAERMKQEENKSETQESAPVSPKGKLFIKEEFIRTHTTRSMKSPFPSPSSGY</sequence>
<dbReference type="Gene3D" id="3.40.50.300">
    <property type="entry name" value="P-loop containing nucleotide triphosphate hydrolases"/>
    <property type="match status" value="1"/>
</dbReference>
<dbReference type="Proteomes" id="UP001148786">
    <property type="component" value="Unassembled WGS sequence"/>
</dbReference>
<keyword evidence="3" id="KW-1185">Reference proteome</keyword>
<dbReference type="AlphaFoldDB" id="A0A9W8MWX2"/>
<organism evidence="2 3">
    <name type="scientific">Agrocybe chaxingu</name>
    <dbReference type="NCBI Taxonomy" id="84603"/>
    <lineage>
        <taxon>Eukaryota</taxon>
        <taxon>Fungi</taxon>
        <taxon>Dikarya</taxon>
        <taxon>Basidiomycota</taxon>
        <taxon>Agaricomycotina</taxon>
        <taxon>Agaricomycetes</taxon>
        <taxon>Agaricomycetidae</taxon>
        <taxon>Agaricales</taxon>
        <taxon>Agaricineae</taxon>
        <taxon>Strophariaceae</taxon>
        <taxon>Agrocybe</taxon>
    </lineage>
</organism>
<feature type="region of interest" description="Disordered" evidence="1">
    <location>
        <begin position="151"/>
        <end position="170"/>
    </location>
</feature>